<proteinExistence type="predicted"/>
<dbReference type="Proteomes" id="UP000237104">
    <property type="component" value="Unassembled WGS sequence"/>
</dbReference>
<dbReference type="PANTHER" id="PTHR43372">
    <property type="entry name" value="FATTY-ACID AMIDE HYDROLASE"/>
    <property type="match status" value="1"/>
</dbReference>
<evidence type="ECO:0000313" key="3">
    <source>
        <dbReference type="EMBL" id="POH70815.1"/>
    </source>
</evidence>
<dbReference type="Gene3D" id="3.90.1300.10">
    <property type="entry name" value="Amidase signature (AS) domain"/>
    <property type="match status" value="1"/>
</dbReference>
<dbReference type="InterPro" id="IPR036928">
    <property type="entry name" value="AS_sf"/>
</dbReference>
<evidence type="ECO:0000259" key="2">
    <source>
        <dbReference type="Pfam" id="PF01425"/>
    </source>
</evidence>
<evidence type="ECO:0000313" key="4">
    <source>
        <dbReference type="Proteomes" id="UP000237104"/>
    </source>
</evidence>
<dbReference type="EMBL" id="PPXF01000014">
    <property type="protein sequence ID" value="POH70815.1"/>
    <property type="molecule type" value="Genomic_DNA"/>
</dbReference>
<dbReference type="AlphaFoldDB" id="A0A2S3ZP98"/>
<gene>
    <name evidence="3" type="ORF">C3B59_03870</name>
</gene>
<protein>
    <recommendedName>
        <fullName evidence="2">Amidase domain-containing protein</fullName>
    </recommendedName>
</protein>
<feature type="region of interest" description="Disordered" evidence="1">
    <location>
        <begin position="1"/>
        <end position="26"/>
    </location>
</feature>
<feature type="domain" description="Amidase" evidence="2">
    <location>
        <begin position="68"/>
        <end position="133"/>
    </location>
</feature>
<dbReference type="PANTHER" id="PTHR43372:SF4">
    <property type="entry name" value="FATTY-ACID AMIDE HYDROLASE 2"/>
    <property type="match status" value="1"/>
</dbReference>
<organism evidence="3 4">
    <name type="scientific">Cryobacterium zongtaii</name>
    <dbReference type="NCBI Taxonomy" id="1259217"/>
    <lineage>
        <taxon>Bacteria</taxon>
        <taxon>Bacillati</taxon>
        <taxon>Actinomycetota</taxon>
        <taxon>Actinomycetes</taxon>
        <taxon>Micrococcales</taxon>
        <taxon>Microbacteriaceae</taxon>
        <taxon>Cryobacterium</taxon>
    </lineage>
</organism>
<reference evidence="3 4" key="1">
    <citation type="submission" date="2018-01" db="EMBL/GenBank/DDBJ databases">
        <title>Cryobacterium sp. nov., from glaciers in China.</title>
        <authorList>
            <person name="Liu Q."/>
            <person name="Xin Y.-H."/>
        </authorList>
    </citation>
    <scope>NUCLEOTIDE SEQUENCE [LARGE SCALE GENOMIC DNA]</scope>
    <source>
        <strain evidence="3 4">TMB1-8</strain>
    </source>
</reference>
<dbReference type="SUPFAM" id="SSF75304">
    <property type="entry name" value="Amidase signature (AS) enzymes"/>
    <property type="match status" value="1"/>
</dbReference>
<feature type="compositionally biased region" description="Basic and acidic residues" evidence="1">
    <location>
        <begin position="1"/>
        <end position="17"/>
    </location>
</feature>
<dbReference type="GO" id="GO:0012505">
    <property type="term" value="C:endomembrane system"/>
    <property type="evidence" value="ECO:0007669"/>
    <property type="project" value="TreeGrafter"/>
</dbReference>
<dbReference type="Pfam" id="PF01425">
    <property type="entry name" value="Amidase"/>
    <property type="match status" value="1"/>
</dbReference>
<dbReference type="RefSeq" id="WP_103430101.1">
    <property type="nucleotide sequence ID" value="NZ_PPXF01000014.1"/>
</dbReference>
<sequence length="190" mass="20258">MYSFERRACEPKPETPPEHSPGLPSCRRSGAHPYGHAYDSGWERSHHQAALAPWPTRIESPSVFTFVWRTLNPWHAAHTAGGSPGGSAAAMAAGLSWGDLGSDLSGSIRVPASWCGVFGHRPNAVGQPQGGWAGPITALTSIPIAGAHIPARFWSQPGPKQVEDRRSLSGGSRGARLPPHPPSPDHRARH</sequence>
<comment type="caution">
    <text evidence="3">The sequence shown here is derived from an EMBL/GenBank/DDBJ whole genome shotgun (WGS) entry which is preliminary data.</text>
</comment>
<name>A0A2S3ZP98_9MICO</name>
<evidence type="ECO:0000256" key="1">
    <source>
        <dbReference type="SAM" id="MobiDB-lite"/>
    </source>
</evidence>
<dbReference type="OrthoDB" id="182039at2"/>
<accession>A0A2S3ZP98</accession>
<feature type="region of interest" description="Disordered" evidence="1">
    <location>
        <begin position="152"/>
        <end position="190"/>
    </location>
</feature>
<dbReference type="InterPro" id="IPR023631">
    <property type="entry name" value="Amidase_dom"/>
</dbReference>
<dbReference type="InterPro" id="IPR052739">
    <property type="entry name" value="FAAH2"/>
</dbReference>